<feature type="chain" id="PRO_5017430031" evidence="2">
    <location>
        <begin position="20"/>
        <end position="644"/>
    </location>
</feature>
<keyword evidence="6" id="KW-1185">Reference proteome</keyword>
<evidence type="ECO:0000256" key="2">
    <source>
        <dbReference type="SAM" id="SignalP"/>
    </source>
</evidence>
<dbReference type="SUPFAM" id="SSF69318">
    <property type="entry name" value="Integrin alpha N-terminal domain"/>
    <property type="match status" value="1"/>
</dbReference>
<dbReference type="PANTHER" id="PTHR43118">
    <property type="entry name" value="RHAMNOGALACTURONAN LYASE (EUROFUNG)"/>
    <property type="match status" value="1"/>
</dbReference>
<sequence>MLAAAVASLATLAAPAATAAAQESAGAGAADEQGPRRQMEDLDRAPVAVSTEDGVFLSWRLLGLDPEDLAFDVYRDGHKITGSPLTGATTYTDPDGTEDSVYRIAAVRHGRVTERTDEFGVWSQQYHDIPVNRPADGVTPDGQSYSYRLNDASVGDLDGDGRYEIIEKWDPTNSKDNSQSGYTGNVYVDAYTLDGEQLWRIDLGRNIRAGAHYTQLMVYDLDGDGRAEVAMKTADGTVDGTGRVIGDADADYRNSSGYVLEGPEFLTVFDGETGAAVDTVDYVPGRGNVCDWGDCYGNRADRFLAGVAYLDGVHPSVLFARGYYTRATVVAWDFRGGQLRQRWMFDSDRLGGEYEGQGNHNLAVADVDGDAKDEIVYGSMAIDDDGSPLYNTGLGHGDALHVSDLDPSRPGEEVFAVHESMSASGNRGATFRDAATGEILYDMPGSRDIGRGAAADIDPNHEGAEGWAVTATGAWNSREGQLRAADGTLLSTSIPSANFTIWWDGDPLREILDHDFTEGVDPAGTPFIAEWDPEAQQQNVIFQPEGTYSDNYTKGNPVLQADLYGDWREEVVLRTQDDSALRVFTTTEDTDLRLRTLMSDPQYRLSVAWQNVAYNQPPQTGYFIGAGMQEPPQPRIRYTHAAHR</sequence>
<feature type="domain" description="Rhamnogalacturonan I lyase beta-sheet" evidence="3">
    <location>
        <begin position="37"/>
        <end position="122"/>
    </location>
</feature>
<accession>A0A3A9Z3W6</accession>
<feature type="signal peptide" evidence="2">
    <location>
        <begin position="1"/>
        <end position="19"/>
    </location>
</feature>
<dbReference type="InterPro" id="IPR034641">
    <property type="entry name" value="RGL11"/>
</dbReference>
<protein>
    <submittedName>
        <fullName evidence="5">Rhamnogalacturonan lyase</fullName>
    </submittedName>
</protein>
<dbReference type="InterPro" id="IPR041624">
    <property type="entry name" value="RGI_lyase"/>
</dbReference>
<keyword evidence="5" id="KW-0456">Lyase</keyword>
<dbReference type="GO" id="GO:0016829">
    <property type="term" value="F:lyase activity"/>
    <property type="evidence" value="ECO:0007669"/>
    <property type="project" value="UniProtKB-KW"/>
</dbReference>
<name>A0A3A9Z3W6_9ACTN</name>
<dbReference type="InterPro" id="IPR049366">
    <property type="entry name" value="RGL11_C"/>
</dbReference>
<dbReference type="InterPro" id="IPR028994">
    <property type="entry name" value="Integrin_alpha_N"/>
</dbReference>
<comment type="caution">
    <text evidence="5">The sequence shown here is derived from an EMBL/GenBank/DDBJ whole genome shotgun (WGS) entry which is preliminary data.</text>
</comment>
<dbReference type="Pfam" id="PF21348">
    <property type="entry name" value="RGL11_C"/>
    <property type="match status" value="1"/>
</dbReference>
<feature type="domain" description="Rhamnogalacturonan lyase family 11 C-terminal" evidence="4">
    <location>
        <begin position="126"/>
        <end position="634"/>
    </location>
</feature>
<keyword evidence="2" id="KW-0732">Signal</keyword>
<feature type="compositionally biased region" description="Basic and acidic residues" evidence="1">
    <location>
        <begin position="33"/>
        <end position="44"/>
    </location>
</feature>
<evidence type="ECO:0000256" key="1">
    <source>
        <dbReference type="SAM" id="MobiDB-lite"/>
    </source>
</evidence>
<organism evidence="5 6">
    <name type="scientific">Streptomyces hoynatensis</name>
    <dbReference type="NCBI Taxonomy" id="1141874"/>
    <lineage>
        <taxon>Bacteria</taxon>
        <taxon>Bacillati</taxon>
        <taxon>Actinomycetota</taxon>
        <taxon>Actinomycetes</taxon>
        <taxon>Kitasatosporales</taxon>
        <taxon>Streptomycetaceae</taxon>
        <taxon>Streptomyces</taxon>
    </lineage>
</organism>
<dbReference type="GO" id="GO:0005975">
    <property type="term" value="P:carbohydrate metabolic process"/>
    <property type="evidence" value="ECO:0007669"/>
    <property type="project" value="UniProtKB-ARBA"/>
</dbReference>
<dbReference type="AlphaFoldDB" id="A0A3A9Z3W6"/>
<evidence type="ECO:0000313" key="5">
    <source>
        <dbReference type="EMBL" id="RKN42504.1"/>
    </source>
</evidence>
<dbReference type="Gene3D" id="2.60.40.10">
    <property type="entry name" value="Immunoglobulins"/>
    <property type="match status" value="1"/>
</dbReference>
<gene>
    <name evidence="5" type="ORF">D7294_12935</name>
</gene>
<dbReference type="Pfam" id="PF18370">
    <property type="entry name" value="RGI_lyase"/>
    <property type="match status" value="1"/>
</dbReference>
<dbReference type="PANTHER" id="PTHR43118:SF1">
    <property type="entry name" value="RHAMNOGALACTURONAN LYASE (EUROFUNG)"/>
    <property type="match status" value="1"/>
</dbReference>
<dbReference type="Proteomes" id="UP000272474">
    <property type="component" value="Unassembled WGS sequence"/>
</dbReference>
<proteinExistence type="predicted"/>
<evidence type="ECO:0000259" key="4">
    <source>
        <dbReference type="Pfam" id="PF21348"/>
    </source>
</evidence>
<feature type="region of interest" description="Disordered" evidence="1">
    <location>
        <begin position="24"/>
        <end position="44"/>
    </location>
</feature>
<reference evidence="5 6" key="1">
    <citation type="journal article" date="2014" name="Int. J. Syst. Evol. Microbiol.">
        <title>Streptomyces hoynatensis sp. nov., isolated from deep marine sediment.</title>
        <authorList>
            <person name="Veyisoglu A."/>
            <person name="Sahin N."/>
        </authorList>
    </citation>
    <scope>NUCLEOTIDE SEQUENCE [LARGE SCALE GENOMIC DNA]</scope>
    <source>
        <strain evidence="5 6">KCTC 29097</strain>
    </source>
</reference>
<evidence type="ECO:0000259" key="3">
    <source>
        <dbReference type="Pfam" id="PF18370"/>
    </source>
</evidence>
<dbReference type="EMBL" id="RBAL01000006">
    <property type="protein sequence ID" value="RKN42504.1"/>
    <property type="molecule type" value="Genomic_DNA"/>
</dbReference>
<dbReference type="CDD" id="cd10318">
    <property type="entry name" value="RGL11"/>
    <property type="match status" value="1"/>
</dbReference>
<evidence type="ECO:0000313" key="6">
    <source>
        <dbReference type="Proteomes" id="UP000272474"/>
    </source>
</evidence>
<dbReference type="InterPro" id="IPR013783">
    <property type="entry name" value="Ig-like_fold"/>
</dbReference>